<evidence type="ECO:0000313" key="5">
    <source>
        <dbReference type="Proteomes" id="UP000008138"/>
    </source>
</evidence>
<evidence type="ECO:0000259" key="3">
    <source>
        <dbReference type="SMART" id="SM00382"/>
    </source>
</evidence>
<dbReference type="HOGENOM" id="CLU_730790_0_0_2"/>
<dbReference type="PANTHER" id="PTHR43637:SF2">
    <property type="entry name" value="PROTEIN GVPD 1"/>
    <property type="match status" value="1"/>
</dbReference>
<dbReference type="InterPro" id="IPR027417">
    <property type="entry name" value="P-loop_NTPase"/>
</dbReference>
<dbReference type="STRING" id="999630.TUZN_0909"/>
<name>F2L5M2_THEU7</name>
<dbReference type="KEGG" id="tuz:TUZN_0909"/>
<reference key="2">
    <citation type="submission" date="2011-03" db="EMBL/GenBank/DDBJ databases">
        <title>Complete genome sequence of the thermoacidophilic crenarchaeon Thermoproteus uzoniensis 768-20.</title>
        <authorList>
            <person name="Mardanov A.V."/>
            <person name="Gumerov V.M."/>
            <person name="Beletsky A.V."/>
            <person name="Prokofeva M.I."/>
            <person name="Bonch-Osmolovskaya E.A."/>
            <person name="Ravin N.V."/>
            <person name="Skryabin K.G."/>
        </authorList>
    </citation>
    <scope>NUCLEOTIDE SEQUENCE</scope>
    <source>
        <strain>768-20</strain>
    </source>
</reference>
<dbReference type="Proteomes" id="UP000008138">
    <property type="component" value="Chromosome"/>
</dbReference>
<sequence>MDELKLRGVTLVYGPAGAGKTTFAAWYAYGNYSKTLWVSVFEDEATFRSNMSRLGYDFGDRLAYWEAPLVDDVEALLNSLMETVVAAKPELLVVDSVSELIYRDPEVGAKAMHNMLYKLSKTVGVDVIVTAERQVAERLTYIADNVVELRYEVFPYGTVREMVVRKVRGGKAGYAVPFAIAEGLGFVPIRAVTAAAPGGVLKTGVPCLDETLGGLVGGAVSALIGPTGSGKSTVMLKAAENLKKAGKRAYYLSFLGDADLLRLRYDVESINAPLDAESLLLQLYILAVKLKADAVFIDGVDLLARFFEEKVFNTVLLNLIRLVKASGVPVMVSLTRDWGIANYLDAVAHISERRVTAVKTPTGAVGTAHSC</sequence>
<proteinExistence type="predicted"/>
<keyword evidence="1" id="KW-0547">Nucleotide-binding</keyword>
<dbReference type="SMART" id="SM00382">
    <property type="entry name" value="AAA"/>
    <property type="match status" value="2"/>
</dbReference>
<evidence type="ECO:0000313" key="4">
    <source>
        <dbReference type="EMBL" id="AEA12393.1"/>
    </source>
</evidence>
<dbReference type="EMBL" id="CP002590">
    <property type="protein sequence ID" value="AEA12393.1"/>
    <property type="molecule type" value="Genomic_DNA"/>
</dbReference>
<protein>
    <submittedName>
        <fullName evidence="4">AAA ATPase</fullName>
    </submittedName>
</protein>
<dbReference type="eggNOG" id="arCOG01174">
    <property type="taxonomic scope" value="Archaea"/>
</dbReference>
<dbReference type="GeneID" id="10360442"/>
<accession>F2L5M2</accession>
<keyword evidence="5" id="KW-1185">Reference proteome</keyword>
<dbReference type="InterPro" id="IPR003593">
    <property type="entry name" value="AAA+_ATPase"/>
</dbReference>
<feature type="domain" description="AAA+ ATPase" evidence="3">
    <location>
        <begin position="6"/>
        <end position="153"/>
    </location>
</feature>
<gene>
    <name evidence="4" type="ordered locus">TUZN_0909</name>
</gene>
<dbReference type="GO" id="GO:0005524">
    <property type="term" value="F:ATP binding"/>
    <property type="evidence" value="ECO:0007669"/>
    <property type="project" value="UniProtKB-KW"/>
</dbReference>
<keyword evidence="2" id="KW-0067">ATP-binding</keyword>
<dbReference type="SUPFAM" id="SSF52540">
    <property type="entry name" value="P-loop containing nucleoside triphosphate hydrolases"/>
    <property type="match status" value="2"/>
</dbReference>
<reference evidence="4 5" key="1">
    <citation type="journal article" date="2011" name="J. Bacteriol.">
        <title>Complete genome sequence of the thermoacidophilic crenarchaeon Thermoproteus uzoniensis 768-20.</title>
        <authorList>
            <person name="Mardanov A.V."/>
            <person name="Gumerov V.M."/>
            <person name="Beletsky A.V."/>
            <person name="Prokofeva M.I."/>
            <person name="Bonch-Osmolovskaya E.A."/>
            <person name="Ravin N.V."/>
            <person name="Skryabin K.G."/>
        </authorList>
    </citation>
    <scope>NUCLEOTIDE SEQUENCE [LARGE SCALE GENOMIC DNA]</scope>
    <source>
        <strain evidence="4 5">768-20</strain>
    </source>
</reference>
<feature type="domain" description="AAA+ ATPase" evidence="3">
    <location>
        <begin position="217"/>
        <end position="362"/>
    </location>
</feature>
<dbReference type="PANTHER" id="PTHR43637">
    <property type="entry name" value="UPF0273 PROTEIN TM_0370"/>
    <property type="match status" value="1"/>
</dbReference>
<dbReference type="InterPro" id="IPR014774">
    <property type="entry name" value="KaiC-like_dom"/>
</dbReference>
<evidence type="ECO:0000256" key="2">
    <source>
        <dbReference type="ARBA" id="ARBA00022840"/>
    </source>
</evidence>
<dbReference type="AlphaFoldDB" id="F2L5M2"/>
<organism evidence="4 5">
    <name type="scientific">Thermoproteus uzoniensis (strain 768-20)</name>
    <dbReference type="NCBI Taxonomy" id="999630"/>
    <lineage>
        <taxon>Archaea</taxon>
        <taxon>Thermoproteota</taxon>
        <taxon>Thermoprotei</taxon>
        <taxon>Thermoproteales</taxon>
        <taxon>Thermoproteaceae</taxon>
        <taxon>Thermoproteus</taxon>
    </lineage>
</organism>
<dbReference type="RefSeq" id="WP_013679729.1">
    <property type="nucleotide sequence ID" value="NC_015315.1"/>
</dbReference>
<dbReference type="Pfam" id="PF06745">
    <property type="entry name" value="ATPase"/>
    <property type="match status" value="1"/>
</dbReference>
<evidence type="ECO:0000256" key="1">
    <source>
        <dbReference type="ARBA" id="ARBA00022741"/>
    </source>
</evidence>
<dbReference type="Gene3D" id="3.40.50.300">
    <property type="entry name" value="P-loop containing nucleotide triphosphate hydrolases"/>
    <property type="match status" value="2"/>
</dbReference>